<dbReference type="EMBL" id="CAJVQA010042628">
    <property type="protein sequence ID" value="CAG8815030.1"/>
    <property type="molecule type" value="Genomic_DNA"/>
</dbReference>
<dbReference type="OrthoDB" id="2357358at2759"/>
<feature type="non-terminal residue" evidence="1">
    <location>
        <position position="209"/>
    </location>
</feature>
<feature type="non-terminal residue" evidence="1">
    <location>
        <position position="1"/>
    </location>
</feature>
<protein>
    <submittedName>
        <fullName evidence="1">14880_t:CDS:1</fullName>
    </submittedName>
</protein>
<proteinExistence type="predicted"/>
<evidence type="ECO:0000313" key="2">
    <source>
        <dbReference type="Proteomes" id="UP000789759"/>
    </source>
</evidence>
<dbReference type="PANTHER" id="PTHR31424">
    <property type="entry name" value="PROTEIN CBG23806"/>
    <property type="match status" value="1"/>
</dbReference>
<organism evidence="1 2">
    <name type="scientific">Cetraspora pellucida</name>
    <dbReference type="NCBI Taxonomy" id="1433469"/>
    <lineage>
        <taxon>Eukaryota</taxon>
        <taxon>Fungi</taxon>
        <taxon>Fungi incertae sedis</taxon>
        <taxon>Mucoromycota</taxon>
        <taxon>Glomeromycotina</taxon>
        <taxon>Glomeromycetes</taxon>
        <taxon>Diversisporales</taxon>
        <taxon>Gigasporaceae</taxon>
        <taxon>Cetraspora</taxon>
    </lineage>
</organism>
<dbReference type="AlphaFoldDB" id="A0A9N9K8Y7"/>
<reference evidence="1" key="1">
    <citation type="submission" date="2021-06" db="EMBL/GenBank/DDBJ databases">
        <authorList>
            <person name="Kallberg Y."/>
            <person name="Tangrot J."/>
            <person name="Rosling A."/>
        </authorList>
    </citation>
    <scope>NUCLEOTIDE SEQUENCE</scope>
    <source>
        <strain evidence="1">FL966</strain>
    </source>
</reference>
<keyword evidence="2" id="KW-1185">Reference proteome</keyword>
<accession>A0A9N9K8Y7</accession>
<dbReference type="Proteomes" id="UP000789759">
    <property type="component" value="Unassembled WGS sequence"/>
</dbReference>
<name>A0A9N9K8Y7_9GLOM</name>
<comment type="caution">
    <text evidence="1">The sequence shown here is derived from an EMBL/GenBank/DDBJ whole genome shotgun (WGS) entry which is preliminary data.</text>
</comment>
<dbReference type="PANTHER" id="PTHR31424:SF5">
    <property type="entry name" value="APPLE DOMAIN-CONTAINING PROTEIN"/>
    <property type="match status" value="1"/>
</dbReference>
<evidence type="ECO:0000313" key="1">
    <source>
        <dbReference type="EMBL" id="CAG8815030.1"/>
    </source>
</evidence>
<sequence>SLTLAVNNQNWILDFEPKDDILKQKKRQSYVRVMDQNHISRNTIRSLAKINSEIECEYKISEEKININKIMQGFIPLSIIDINADISNTTEINNGIHIDDPNIVQDRHYTIILYPGIENYIYLQKALIPLIQELDDINKNGINDKFGNIWNVELYFSSDWKFLALCLGLNNANATYFCPYCNCNKKEIGLYNKNWKKKNMNMLVDNYTS</sequence>
<gene>
    <name evidence="1" type="ORF">CPELLU_LOCUS19090</name>
</gene>